<feature type="chain" id="PRO_5045779152" description="Lipoprotein" evidence="1">
    <location>
        <begin position="20"/>
        <end position="147"/>
    </location>
</feature>
<proteinExistence type="predicted"/>
<sequence length="147" mass="16894">MKNLIIIIILSLLSCQNNAQTKTEAKPEIKAISISIFGGRSTIQSRTYVITKDSVLYDLVTHHRAQNIKKSYPNKAQDWENLLKSIDLEKFKNAKNGSSYQETDGYDTEITITTTKEKIIKLNGEKSESWSKAYRQLISIYFKEEKK</sequence>
<protein>
    <recommendedName>
        <fullName evidence="4">Lipoprotein</fullName>
    </recommendedName>
</protein>
<gene>
    <name evidence="2" type="ORF">NPX36_04550</name>
</gene>
<dbReference type="Proteomes" id="UP001317001">
    <property type="component" value="Chromosome"/>
</dbReference>
<dbReference type="EMBL" id="CP102382">
    <property type="protein sequence ID" value="UUV22311.1"/>
    <property type="molecule type" value="Genomic_DNA"/>
</dbReference>
<name>A0ABY5NUP4_9FLAO</name>
<evidence type="ECO:0000313" key="2">
    <source>
        <dbReference type="EMBL" id="UUV22311.1"/>
    </source>
</evidence>
<reference evidence="2 3" key="1">
    <citation type="submission" date="2022-08" db="EMBL/GenBank/DDBJ databases">
        <title>Myroides zhujiangensis sp. nov., a novel bacterium isolated from sediment in the Pearl River Estuary.</title>
        <authorList>
            <person name="Cui L."/>
        </authorList>
    </citation>
    <scope>NUCLEOTIDE SEQUENCE [LARGE SCALE GENOMIC DNA]</scope>
    <source>
        <strain evidence="2 3">SCSIO 72103</strain>
    </source>
</reference>
<feature type="signal peptide" evidence="1">
    <location>
        <begin position="1"/>
        <end position="19"/>
    </location>
</feature>
<keyword evidence="3" id="KW-1185">Reference proteome</keyword>
<evidence type="ECO:0000313" key="3">
    <source>
        <dbReference type="Proteomes" id="UP001317001"/>
    </source>
</evidence>
<organism evidence="2 3">
    <name type="scientific">Paenimyroides aestuarii</name>
    <dbReference type="NCBI Taxonomy" id="2968490"/>
    <lineage>
        <taxon>Bacteria</taxon>
        <taxon>Pseudomonadati</taxon>
        <taxon>Bacteroidota</taxon>
        <taxon>Flavobacteriia</taxon>
        <taxon>Flavobacteriales</taxon>
        <taxon>Flavobacteriaceae</taxon>
        <taxon>Paenimyroides</taxon>
    </lineage>
</organism>
<evidence type="ECO:0008006" key="4">
    <source>
        <dbReference type="Google" id="ProtNLM"/>
    </source>
</evidence>
<evidence type="ECO:0000256" key="1">
    <source>
        <dbReference type="SAM" id="SignalP"/>
    </source>
</evidence>
<keyword evidence="1" id="KW-0732">Signal</keyword>
<dbReference type="RefSeq" id="WP_257500228.1">
    <property type="nucleotide sequence ID" value="NZ_CP102382.1"/>
</dbReference>
<dbReference type="PROSITE" id="PS51257">
    <property type="entry name" value="PROKAR_LIPOPROTEIN"/>
    <property type="match status" value="1"/>
</dbReference>
<accession>A0ABY5NUP4</accession>